<reference evidence="12" key="2">
    <citation type="submission" date="2011-03" db="EMBL/GenBank/DDBJ databases">
        <title>The complete genome of Desulfobacca acetoxidans DSM 11109.</title>
        <authorList>
            <consortium name="US DOE Joint Genome Institute (JGI-PGF)"/>
            <person name="Lucas S."/>
            <person name="Copeland A."/>
            <person name="Lapidus A."/>
            <person name="Bruce D."/>
            <person name="Goodwin L."/>
            <person name="Pitluck S."/>
            <person name="Peters L."/>
            <person name="Kyrpides N."/>
            <person name="Mavromatis K."/>
            <person name="Ivanova N."/>
            <person name="Ovchinnikova G."/>
            <person name="Teshima H."/>
            <person name="Detter J.C."/>
            <person name="Han C."/>
            <person name="Land M."/>
            <person name="Hauser L."/>
            <person name="Markowitz V."/>
            <person name="Cheng J.-F."/>
            <person name="Hugenholtz P."/>
            <person name="Woyke T."/>
            <person name="Wu D."/>
            <person name="Spring S."/>
            <person name="Schueler E."/>
            <person name="Brambilla E."/>
            <person name="Klenk H.-P."/>
            <person name="Eisen J.A."/>
        </authorList>
    </citation>
    <scope>NUCLEOTIDE SEQUENCE [LARGE SCALE GENOMIC DNA]</scope>
    <source>
        <strain evidence="12">ATCC 700848 / DSM 11109 / ASRB2</strain>
    </source>
</reference>
<dbReference type="NCBIfam" id="TIGR03301">
    <property type="entry name" value="PhnW-AepZ"/>
    <property type="match status" value="1"/>
</dbReference>
<feature type="modified residue" description="N6-(pyridoxal phosphate)lysine" evidence="9">
    <location>
        <position position="196"/>
    </location>
</feature>
<dbReference type="GO" id="GO:0047304">
    <property type="term" value="F:2-aminoethylphosphonate-pyruvate transaminase activity"/>
    <property type="evidence" value="ECO:0007669"/>
    <property type="project" value="UniProtKB-EC"/>
</dbReference>
<sequence>MQLPPRKVLLNPGPATTTDTVKTALVVADICPRETEFAEVMRQVRHDLVKIAGGSPESHTAVLFTGSGTAVMDAVLNSVVPSGRAVIVINNGAYGERLAAIVRCYRLPLLELRYPWGEWPDLAQVEATMKAHPEASHLALVHHETSTGLLNPLSEVAALARRHGVGLIVDAISSLGGLPLDVRQENIDFLLSTSNKCLQGMPGLSFAICRRQALEEIREVPRRTFYLNLYQQYQHFAANGQMQFTPPVQVIYALSQAIREYFAEGAANRFERYRRNWQTLFAGLKQLGFQTLLPLERQSPLLTTVLEPDDPNYSFDKIHDACYRRGFTIYPGKLQAERTFRVANLGAIDYHDIQAFLRALEEVLGEFQVKIPVIYH</sequence>
<dbReference type="EMBL" id="CP002629">
    <property type="protein sequence ID" value="AEB10095.1"/>
    <property type="molecule type" value="Genomic_DNA"/>
</dbReference>
<proteinExistence type="inferred from homology"/>
<keyword evidence="2 11" id="KW-0032">Aminotransferase</keyword>
<comment type="catalytic activity">
    <reaction evidence="7">
        <text>(2-aminoethyl)phosphonate + pyruvate = phosphonoacetaldehyde + L-alanine</text>
        <dbReference type="Rhea" id="RHEA:17021"/>
        <dbReference type="ChEBI" id="CHEBI:15361"/>
        <dbReference type="ChEBI" id="CHEBI:57418"/>
        <dbReference type="ChEBI" id="CHEBI:57972"/>
        <dbReference type="ChEBI" id="CHEBI:58383"/>
        <dbReference type="EC" id="2.6.1.37"/>
    </reaction>
</comment>
<comment type="cofactor">
    <cofactor evidence="1 9">
        <name>pyridoxal 5'-phosphate</name>
        <dbReference type="ChEBI" id="CHEBI:597326"/>
    </cofactor>
</comment>
<dbReference type="InterPro" id="IPR015424">
    <property type="entry name" value="PyrdxlP-dep_Trfase"/>
</dbReference>
<dbReference type="Gene3D" id="3.90.1150.10">
    <property type="entry name" value="Aspartate Aminotransferase, domain 1"/>
    <property type="match status" value="1"/>
</dbReference>
<dbReference type="Proteomes" id="UP000000483">
    <property type="component" value="Chromosome"/>
</dbReference>
<protein>
    <recommendedName>
        <fullName evidence="6">2-aminoethylphosphonate--pyruvate transaminase</fullName>
        <ecNumber evidence="6">2.6.1.37</ecNumber>
    </recommendedName>
</protein>
<feature type="binding site" evidence="8">
    <location>
        <position position="341"/>
    </location>
    <ligand>
        <name>substrate</name>
    </ligand>
</feature>
<organism evidence="11 12">
    <name type="scientific">Desulfobacca acetoxidans (strain ATCC 700848 / DSM 11109 / ASRB2)</name>
    <dbReference type="NCBI Taxonomy" id="880072"/>
    <lineage>
        <taxon>Bacteria</taxon>
        <taxon>Pseudomonadati</taxon>
        <taxon>Thermodesulfobacteriota</taxon>
        <taxon>Desulfobaccia</taxon>
        <taxon>Desulfobaccales</taxon>
        <taxon>Desulfobaccaceae</taxon>
        <taxon>Desulfobacca</taxon>
    </lineage>
</organism>
<keyword evidence="5" id="KW-0670">Pyruvate</keyword>
<evidence type="ECO:0000256" key="1">
    <source>
        <dbReference type="ARBA" id="ARBA00001933"/>
    </source>
</evidence>
<dbReference type="GO" id="GO:0019700">
    <property type="term" value="P:organic phosphonate catabolic process"/>
    <property type="evidence" value="ECO:0007669"/>
    <property type="project" value="InterPro"/>
</dbReference>
<dbReference type="InterPro" id="IPR024169">
    <property type="entry name" value="SP_NH2Trfase/AEP_transaminase"/>
</dbReference>
<dbReference type="HAMAP" id="MF_01376">
    <property type="entry name" value="PhnW_aminotrans_5"/>
    <property type="match status" value="1"/>
</dbReference>
<dbReference type="Gene3D" id="3.40.640.10">
    <property type="entry name" value="Type I PLP-dependent aspartate aminotransferase-like (Major domain)"/>
    <property type="match status" value="1"/>
</dbReference>
<dbReference type="STRING" id="880072.Desac_2271"/>
<name>F2NFH6_DESAR</name>
<dbReference type="EC" id="2.6.1.37" evidence="6"/>
<dbReference type="HOGENOM" id="CLU_027686_3_1_7"/>
<feature type="domain" description="Aminotransferase class V" evidence="10">
    <location>
        <begin position="32"/>
        <end position="293"/>
    </location>
</feature>
<dbReference type="PANTHER" id="PTHR42778:SF1">
    <property type="entry name" value="2-AMINOETHYLPHOSPHONATE--PYRUVATE TRANSAMINASE"/>
    <property type="match status" value="1"/>
</dbReference>
<dbReference type="SUPFAM" id="SSF53383">
    <property type="entry name" value="PLP-dependent transferases"/>
    <property type="match status" value="1"/>
</dbReference>
<evidence type="ECO:0000259" key="10">
    <source>
        <dbReference type="Pfam" id="PF00266"/>
    </source>
</evidence>
<evidence type="ECO:0000256" key="6">
    <source>
        <dbReference type="ARBA" id="ARBA00044521"/>
    </source>
</evidence>
<dbReference type="PIRSF" id="PIRSF000524">
    <property type="entry name" value="SPT"/>
    <property type="match status" value="1"/>
</dbReference>
<dbReference type="PANTHER" id="PTHR42778">
    <property type="entry name" value="2-AMINOETHYLPHOSPHONATE--PYRUVATE TRANSAMINASE"/>
    <property type="match status" value="1"/>
</dbReference>
<dbReference type="InterPro" id="IPR015421">
    <property type="entry name" value="PyrdxlP-dep_Trfase_major"/>
</dbReference>
<evidence type="ECO:0000256" key="9">
    <source>
        <dbReference type="PIRSR" id="PIRSR000524-50"/>
    </source>
</evidence>
<evidence type="ECO:0000256" key="7">
    <source>
        <dbReference type="ARBA" id="ARBA00049460"/>
    </source>
</evidence>
<evidence type="ECO:0000313" key="11">
    <source>
        <dbReference type="EMBL" id="AEB10095.1"/>
    </source>
</evidence>
<dbReference type="eggNOG" id="COG0075">
    <property type="taxonomic scope" value="Bacteria"/>
</dbReference>
<dbReference type="RefSeq" id="WP_013707204.1">
    <property type="nucleotide sequence ID" value="NC_015388.1"/>
</dbReference>
<evidence type="ECO:0000256" key="8">
    <source>
        <dbReference type="PIRSR" id="PIRSR000524-1"/>
    </source>
</evidence>
<dbReference type="InterPro" id="IPR012703">
    <property type="entry name" value="NH2EtPonate_pyrv_transaminase"/>
</dbReference>
<dbReference type="Pfam" id="PF00266">
    <property type="entry name" value="Aminotran_5"/>
    <property type="match status" value="1"/>
</dbReference>
<evidence type="ECO:0000256" key="2">
    <source>
        <dbReference type="ARBA" id="ARBA00022576"/>
    </source>
</evidence>
<dbReference type="KEGG" id="dao:Desac_2271"/>
<accession>F2NFH6</accession>
<keyword evidence="3 11" id="KW-0808">Transferase</keyword>
<keyword evidence="4 9" id="KW-0663">Pyridoxal phosphate</keyword>
<gene>
    <name evidence="11" type="ordered locus">Desac_2271</name>
</gene>
<keyword evidence="12" id="KW-1185">Reference proteome</keyword>
<dbReference type="AlphaFoldDB" id="F2NFH6"/>
<dbReference type="InterPro" id="IPR015422">
    <property type="entry name" value="PyrdxlP-dep_Trfase_small"/>
</dbReference>
<reference evidence="11 12" key="1">
    <citation type="journal article" date="2011" name="Stand. Genomic Sci.">
        <title>Complete genome sequence of the acetate-degrading sulfate reducer Desulfobacca acetoxidans type strain (ASRB2).</title>
        <authorList>
            <person name="Goker M."/>
            <person name="Teshima H."/>
            <person name="Lapidus A."/>
            <person name="Nolan M."/>
            <person name="Lucas S."/>
            <person name="Hammon N."/>
            <person name="Deshpande S."/>
            <person name="Cheng J.F."/>
            <person name="Tapia R."/>
            <person name="Han C."/>
            <person name="Goodwin L."/>
            <person name="Pitluck S."/>
            <person name="Huntemann M."/>
            <person name="Liolios K."/>
            <person name="Ivanova N."/>
            <person name="Pagani I."/>
            <person name="Mavromatis K."/>
            <person name="Ovchinikova G."/>
            <person name="Pati A."/>
            <person name="Chen A."/>
            <person name="Palaniappan K."/>
            <person name="Land M."/>
            <person name="Hauser L."/>
            <person name="Brambilla E.M."/>
            <person name="Rohde M."/>
            <person name="Spring S."/>
            <person name="Detter J.C."/>
            <person name="Woyke T."/>
            <person name="Bristow J."/>
            <person name="Eisen J.A."/>
            <person name="Markowitz V."/>
            <person name="Hugenholtz P."/>
            <person name="Kyrpides N.C."/>
            <person name="Klenk H.P."/>
        </authorList>
    </citation>
    <scope>NUCLEOTIDE SEQUENCE [LARGE SCALE GENOMIC DNA]</scope>
    <source>
        <strain evidence="12">ATCC 700848 / DSM 11109 / ASRB2</strain>
    </source>
</reference>
<dbReference type="InterPro" id="IPR000192">
    <property type="entry name" value="Aminotrans_V_dom"/>
</dbReference>
<dbReference type="NCBIfam" id="NF010006">
    <property type="entry name" value="PRK13479.1"/>
    <property type="match status" value="1"/>
</dbReference>
<evidence type="ECO:0000313" key="12">
    <source>
        <dbReference type="Proteomes" id="UP000000483"/>
    </source>
</evidence>
<evidence type="ECO:0000256" key="5">
    <source>
        <dbReference type="ARBA" id="ARBA00023317"/>
    </source>
</evidence>
<evidence type="ECO:0000256" key="3">
    <source>
        <dbReference type="ARBA" id="ARBA00022679"/>
    </source>
</evidence>
<evidence type="ECO:0000256" key="4">
    <source>
        <dbReference type="ARBA" id="ARBA00022898"/>
    </source>
</evidence>